<evidence type="ECO:0000313" key="1">
    <source>
        <dbReference type="EMBL" id="MED6288911.1"/>
    </source>
</evidence>
<reference evidence="1 2" key="1">
    <citation type="submission" date="2021-06" db="EMBL/GenBank/DDBJ databases">
        <authorList>
            <person name="Palmer J.M."/>
        </authorList>
    </citation>
    <scope>NUCLEOTIDE SEQUENCE [LARGE SCALE GENOMIC DNA]</scope>
    <source>
        <strain evidence="1 2">CL_MEX2019</strain>
        <tissue evidence="1">Muscle</tissue>
    </source>
</reference>
<dbReference type="Proteomes" id="UP001352852">
    <property type="component" value="Unassembled WGS sequence"/>
</dbReference>
<name>A0ABU7EPC4_9TELE</name>
<protein>
    <submittedName>
        <fullName evidence="1">Uncharacterized protein</fullName>
    </submittedName>
</protein>
<sequence length="127" mass="14325">MQKQNKRAKCTGVKFLVCMHELGNKADSDSDSAEPIRAQELFAVVAPVKHCSLLLKGWNYTHLSASDFKFLSEEAFQISFSCFQVNVLQKKVQEKPRRFSEASCYPDLTQTGCGRTIPTIMDMSKNI</sequence>
<keyword evidence="2" id="KW-1185">Reference proteome</keyword>
<comment type="caution">
    <text evidence="1">The sequence shown here is derived from an EMBL/GenBank/DDBJ whole genome shotgun (WGS) entry which is preliminary data.</text>
</comment>
<dbReference type="EMBL" id="JAHUTJ010062236">
    <property type="protein sequence ID" value="MED6288911.1"/>
    <property type="molecule type" value="Genomic_DNA"/>
</dbReference>
<accession>A0ABU7EPC4</accession>
<organism evidence="1 2">
    <name type="scientific">Characodon lateralis</name>
    <dbReference type="NCBI Taxonomy" id="208331"/>
    <lineage>
        <taxon>Eukaryota</taxon>
        <taxon>Metazoa</taxon>
        <taxon>Chordata</taxon>
        <taxon>Craniata</taxon>
        <taxon>Vertebrata</taxon>
        <taxon>Euteleostomi</taxon>
        <taxon>Actinopterygii</taxon>
        <taxon>Neopterygii</taxon>
        <taxon>Teleostei</taxon>
        <taxon>Neoteleostei</taxon>
        <taxon>Acanthomorphata</taxon>
        <taxon>Ovalentaria</taxon>
        <taxon>Atherinomorphae</taxon>
        <taxon>Cyprinodontiformes</taxon>
        <taxon>Goodeidae</taxon>
        <taxon>Characodon</taxon>
    </lineage>
</organism>
<gene>
    <name evidence="1" type="ORF">CHARACLAT_031036</name>
</gene>
<evidence type="ECO:0000313" key="2">
    <source>
        <dbReference type="Proteomes" id="UP001352852"/>
    </source>
</evidence>
<proteinExistence type="predicted"/>